<protein>
    <submittedName>
        <fullName evidence="2">Nucleotide-binding protein</fullName>
    </submittedName>
</protein>
<dbReference type="Proteomes" id="UP000523161">
    <property type="component" value="Unassembled WGS sequence"/>
</dbReference>
<evidence type="ECO:0000313" key="3">
    <source>
        <dbReference type="Proteomes" id="UP000523161"/>
    </source>
</evidence>
<dbReference type="Pfam" id="PF10137">
    <property type="entry name" value="CAP12-PCTIR_TIR"/>
    <property type="match status" value="1"/>
</dbReference>
<dbReference type="AlphaFoldDB" id="A0A7Y5EIB3"/>
<dbReference type="GO" id="GO:0050135">
    <property type="term" value="F:NADP+ nucleosidase activity"/>
    <property type="evidence" value="ECO:0007669"/>
    <property type="project" value="InterPro"/>
</dbReference>
<reference evidence="2 3" key="1">
    <citation type="submission" date="2020-06" db="EMBL/GenBank/DDBJ databases">
        <title>Rheinheimera sp. nov., a marine bacterium isolated from coastal.</title>
        <authorList>
            <person name="Yu Q."/>
            <person name="Qi Y."/>
            <person name="Pu J."/>
        </authorList>
    </citation>
    <scope>NUCLEOTIDE SEQUENCE [LARGE SCALE GENOMIC DNA]</scope>
    <source>
        <strain evidence="2 3">YQF-2</strain>
    </source>
</reference>
<dbReference type="EMBL" id="JABSOD010000004">
    <property type="protein sequence ID" value="NRQ42121.1"/>
    <property type="molecule type" value="Genomic_DNA"/>
</dbReference>
<evidence type="ECO:0000313" key="2">
    <source>
        <dbReference type="EMBL" id="NRQ42121.1"/>
    </source>
</evidence>
<accession>A0A7Y5EIB3</accession>
<organism evidence="2 3">
    <name type="scientific">Rheinheimera lutimaris</name>
    <dbReference type="NCBI Taxonomy" id="2740584"/>
    <lineage>
        <taxon>Bacteria</taxon>
        <taxon>Pseudomonadati</taxon>
        <taxon>Pseudomonadota</taxon>
        <taxon>Gammaproteobacteria</taxon>
        <taxon>Chromatiales</taxon>
        <taxon>Chromatiaceae</taxon>
        <taxon>Rheinheimera</taxon>
    </lineage>
</organism>
<dbReference type="InterPro" id="IPR019302">
    <property type="entry name" value="CAP12/PCTIR_TIR_dom"/>
</dbReference>
<feature type="domain" description="CD-NTase-associated protein 12/Pycsar effector protein TIR" evidence="1">
    <location>
        <begin position="56"/>
        <end position="173"/>
    </location>
</feature>
<keyword evidence="3" id="KW-1185">Reference proteome</keyword>
<name>A0A7Y5EIB3_9GAMM</name>
<sequence length="201" mass="22230">MLEVVAPENAVIDNIKVIEGQPIQSGQVVIILNKLILESEGQGKQQAFINSNTLDKVFLVHGHDEAAVQQVARSLEKLGLEVIILHEQINEGKTIIEKFEHFSKKTGFAVVLMTPDDVGGVNSQNLSHRARQNVVLELGYFVGLFGRDRVFILKKENVEIPSDYMGVVYTSMDVNGGWKLSLAKEIHNAGLLIDLSKVVLM</sequence>
<evidence type="ECO:0000259" key="1">
    <source>
        <dbReference type="Pfam" id="PF10137"/>
    </source>
</evidence>
<proteinExistence type="predicted"/>
<gene>
    <name evidence="2" type="ORF">HRH59_05995</name>
</gene>
<comment type="caution">
    <text evidence="2">The sequence shown here is derived from an EMBL/GenBank/DDBJ whole genome shotgun (WGS) entry which is preliminary data.</text>
</comment>